<dbReference type="EMBL" id="GG662340">
    <property type="protein sequence ID" value="EAR82697.2"/>
    <property type="molecule type" value="Genomic_DNA"/>
</dbReference>
<evidence type="ECO:0000256" key="1">
    <source>
        <dbReference type="SAM" id="Coils"/>
    </source>
</evidence>
<feature type="coiled-coil region" evidence="1">
    <location>
        <begin position="93"/>
        <end position="150"/>
    </location>
</feature>
<accession>Q22BN2</accession>
<gene>
    <name evidence="2" type="ORF">TTHERM_01093630</name>
</gene>
<dbReference type="InParanoid" id="Q22BN2"/>
<dbReference type="AlphaFoldDB" id="Q22BN2"/>
<dbReference type="HOGENOM" id="CLU_954673_0_0_1"/>
<evidence type="ECO:0000313" key="3">
    <source>
        <dbReference type="Proteomes" id="UP000009168"/>
    </source>
</evidence>
<keyword evidence="3" id="KW-1185">Reference proteome</keyword>
<proteinExistence type="predicted"/>
<organism evidence="2 3">
    <name type="scientific">Tetrahymena thermophila (strain SB210)</name>
    <dbReference type="NCBI Taxonomy" id="312017"/>
    <lineage>
        <taxon>Eukaryota</taxon>
        <taxon>Sar</taxon>
        <taxon>Alveolata</taxon>
        <taxon>Ciliophora</taxon>
        <taxon>Intramacronucleata</taxon>
        <taxon>Oligohymenophorea</taxon>
        <taxon>Hymenostomatida</taxon>
        <taxon>Tetrahymenina</taxon>
        <taxon>Tetrahymenidae</taxon>
        <taxon>Tetrahymena</taxon>
    </lineage>
</organism>
<protein>
    <submittedName>
        <fullName evidence="2">Uncharacterized protein</fullName>
    </submittedName>
</protein>
<name>Q22BN2_TETTS</name>
<dbReference type="PANTHER" id="PTHR47026">
    <property type="entry name" value="PIGMENTOSA GTPASE REGULATOR-LIKE PROTEIN, PUTATIVE-RELATED"/>
    <property type="match status" value="1"/>
</dbReference>
<dbReference type="RefSeq" id="XP_001030360.2">
    <property type="nucleotide sequence ID" value="XM_001030360.2"/>
</dbReference>
<dbReference type="OrthoDB" id="10474278at2759"/>
<dbReference type="GeneID" id="7835052"/>
<dbReference type="Proteomes" id="UP000009168">
    <property type="component" value="Unassembled WGS sequence"/>
</dbReference>
<evidence type="ECO:0000313" key="2">
    <source>
        <dbReference type="EMBL" id="EAR82697.2"/>
    </source>
</evidence>
<reference evidence="3" key="1">
    <citation type="journal article" date="2006" name="PLoS Biol.">
        <title>Macronuclear genome sequence of the ciliate Tetrahymena thermophila, a model eukaryote.</title>
        <authorList>
            <person name="Eisen J.A."/>
            <person name="Coyne R.S."/>
            <person name="Wu M."/>
            <person name="Wu D."/>
            <person name="Thiagarajan M."/>
            <person name="Wortman J.R."/>
            <person name="Badger J.H."/>
            <person name="Ren Q."/>
            <person name="Amedeo P."/>
            <person name="Jones K.M."/>
            <person name="Tallon L.J."/>
            <person name="Delcher A.L."/>
            <person name="Salzberg S.L."/>
            <person name="Silva J.C."/>
            <person name="Haas B.J."/>
            <person name="Majoros W.H."/>
            <person name="Farzad M."/>
            <person name="Carlton J.M."/>
            <person name="Smith R.K. Jr."/>
            <person name="Garg J."/>
            <person name="Pearlman R.E."/>
            <person name="Karrer K.M."/>
            <person name="Sun L."/>
            <person name="Manning G."/>
            <person name="Elde N.C."/>
            <person name="Turkewitz A.P."/>
            <person name="Asai D.J."/>
            <person name="Wilkes D.E."/>
            <person name="Wang Y."/>
            <person name="Cai H."/>
            <person name="Collins K."/>
            <person name="Stewart B.A."/>
            <person name="Lee S.R."/>
            <person name="Wilamowska K."/>
            <person name="Weinberg Z."/>
            <person name="Ruzzo W.L."/>
            <person name="Wloga D."/>
            <person name="Gaertig J."/>
            <person name="Frankel J."/>
            <person name="Tsao C.-C."/>
            <person name="Gorovsky M.A."/>
            <person name="Keeling P.J."/>
            <person name="Waller R.F."/>
            <person name="Patron N.J."/>
            <person name="Cherry J.M."/>
            <person name="Stover N.A."/>
            <person name="Krieger C.J."/>
            <person name="del Toro C."/>
            <person name="Ryder H.F."/>
            <person name="Williamson S.C."/>
            <person name="Barbeau R.A."/>
            <person name="Hamilton E.P."/>
            <person name="Orias E."/>
        </authorList>
    </citation>
    <scope>NUCLEOTIDE SEQUENCE [LARGE SCALE GENOMIC DNA]</scope>
    <source>
        <strain evidence="3">SB210</strain>
    </source>
</reference>
<sequence length="305" mass="36060">MMNLSNSSSKNVKLQNNILQNSIIKNGNNEASKNDLDADQSLDPSKIGEYIQLLQDYEKNCLKEQNFKEAELVTKRIEELQQHELVYRSLAVVEKNKEEINELEQLNLQQFNEFNEIWDQIIDEHVQKLKQLEENMVQQHQQEIIVKEQELQQIQPGKCKYSKEILNLRFVLENLIKCKKYGEAHEVKERLAKLEKQEEEKWVKVHEQKIEKKREQIVLKQKQEMEALQVRLENSLQEKIKIRTLELEKLLQKFQNMKNELEVKQNQELSKLQVMNNKTMSKLASKGSIMGSNYINTLNGSRINS</sequence>
<feature type="coiled-coil region" evidence="1">
    <location>
        <begin position="203"/>
        <end position="267"/>
    </location>
</feature>
<keyword evidence="1" id="KW-0175">Coiled coil</keyword>
<dbReference type="KEGG" id="tet:TTHERM_01093630"/>
<dbReference type="PANTHER" id="PTHR47026:SF2">
    <property type="entry name" value="FLAGELLAR ASSOCIATED PROTEIN"/>
    <property type="match status" value="1"/>
</dbReference>